<feature type="non-terminal residue" evidence="2">
    <location>
        <position position="175"/>
    </location>
</feature>
<evidence type="ECO:0000259" key="1">
    <source>
        <dbReference type="Pfam" id="PF13338"/>
    </source>
</evidence>
<dbReference type="Pfam" id="PF13338">
    <property type="entry name" value="AbiEi_4"/>
    <property type="match status" value="1"/>
</dbReference>
<gene>
    <name evidence="2" type="ORF">S03H2_48550</name>
</gene>
<accession>X1H7B7</accession>
<protein>
    <recommendedName>
        <fullName evidence="1">AbiEi antitoxin N-terminal domain-containing protein</fullName>
    </recommendedName>
</protein>
<organism evidence="2">
    <name type="scientific">marine sediment metagenome</name>
    <dbReference type="NCBI Taxonomy" id="412755"/>
    <lineage>
        <taxon>unclassified sequences</taxon>
        <taxon>metagenomes</taxon>
        <taxon>ecological metagenomes</taxon>
    </lineage>
</organism>
<proteinExistence type="predicted"/>
<dbReference type="EMBL" id="BARU01030618">
    <property type="protein sequence ID" value="GAH65292.1"/>
    <property type="molecule type" value="Genomic_DNA"/>
</dbReference>
<dbReference type="InterPro" id="IPR025159">
    <property type="entry name" value="AbiEi_N"/>
</dbReference>
<dbReference type="AlphaFoldDB" id="X1H7B7"/>
<name>X1H7B7_9ZZZZ</name>
<feature type="domain" description="AbiEi antitoxin N-terminal" evidence="1">
    <location>
        <begin position="19"/>
        <end position="55"/>
    </location>
</feature>
<evidence type="ECO:0000313" key="2">
    <source>
        <dbReference type="EMBL" id="GAH65292.1"/>
    </source>
</evidence>
<sequence>MKLKNKIKEKIKEVFYVNNGYIRTKDISSKGINRRYLRDLINEGVIERIKQGLYRWKDAKFDVEEELINVSKIIHHGVICLVSALAYYELTTYTPGEYTIAVRRNYNIKLPDYPPIKLYYFSDKYYMDGVEKIDINGNIIKIYNIEKTICDCLRYGDKISKDIIVESIKEYVKRK</sequence>
<comment type="caution">
    <text evidence="2">The sequence shown here is derived from an EMBL/GenBank/DDBJ whole genome shotgun (WGS) entry which is preliminary data.</text>
</comment>
<reference evidence="2" key="1">
    <citation type="journal article" date="2014" name="Front. Microbiol.">
        <title>High frequency of phylogenetically diverse reductive dehalogenase-homologous genes in deep subseafloor sedimentary metagenomes.</title>
        <authorList>
            <person name="Kawai M."/>
            <person name="Futagami T."/>
            <person name="Toyoda A."/>
            <person name="Takaki Y."/>
            <person name="Nishi S."/>
            <person name="Hori S."/>
            <person name="Arai W."/>
            <person name="Tsubouchi T."/>
            <person name="Morono Y."/>
            <person name="Uchiyama I."/>
            <person name="Ito T."/>
            <person name="Fujiyama A."/>
            <person name="Inagaki F."/>
            <person name="Takami H."/>
        </authorList>
    </citation>
    <scope>NUCLEOTIDE SEQUENCE</scope>
    <source>
        <strain evidence="2">Expedition CK06-06</strain>
    </source>
</reference>